<comment type="caution">
    <text evidence="1">The sequence shown here is derived from an EMBL/GenBank/DDBJ whole genome shotgun (WGS) entry which is preliminary data.</text>
</comment>
<name>A0A1F7YEK4_9BACT</name>
<evidence type="ECO:0000313" key="1">
    <source>
        <dbReference type="EMBL" id="OGM25774.1"/>
    </source>
</evidence>
<evidence type="ECO:0000313" key="2">
    <source>
        <dbReference type="Proteomes" id="UP000178851"/>
    </source>
</evidence>
<gene>
    <name evidence="1" type="ORF">A2627_01735</name>
</gene>
<protein>
    <recommendedName>
        <fullName evidence="3">SpoVT-AbrB domain-containing protein</fullName>
    </recommendedName>
</protein>
<evidence type="ECO:0008006" key="3">
    <source>
        <dbReference type="Google" id="ProtNLM"/>
    </source>
</evidence>
<dbReference type="Proteomes" id="UP000178851">
    <property type="component" value="Unassembled WGS sequence"/>
</dbReference>
<organism evidence="1 2">
    <name type="scientific">Candidatus Woesebacteria bacterium RIFCSPHIGHO2_01_FULL_39_28</name>
    <dbReference type="NCBI Taxonomy" id="1802496"/>
    <lineage>
        <taxon>Bacteria</taxon>
        <taxon>Candidatus Woeseibacteriota</taxon>
    </lineage>
</organism>
<accession>A0A1F7YEK4</accession>
<proteinExistence type="predicted"/>
<sequence length="80" mass="9052">MQKIVSITSQGQLTVPQLMLRSLGVTGPVKAIIRKKANKLEVEVKKDFWSLGGILKSNIKLTDAQLRKTRDEFAQKWSKQ</sequence>
<reference evidence="1 2" key="1">
    <citation type="journal article" date="2016" name="Nat. Commun.">
        <title>Thousands of microbial genomes shed light on interconnected biogeochemical processes in an aquifer system.</title>
        <authorList>
            <person name="Anantharaman K."/>
            <person name="Brown C.T."/>
            <person name="Hug L.A."/>
            <person name="Sharon I."/>
            <person name="Castelle C.J."/>
            <person name="Probst A.J."/>
            <person name="Thomas B.C."/>
            <person name="Singh A."/>
            <person name="Wilkins M.J."/>
            <person name="Karaoz U."/>
            <person name="Brodie E.L."/>
            <person name="Williams K.H."/>
            <person name="Hubbard S.S."/>
            <person name="Banfield J.F."/>
        </authorList>
    </citation>
    <scope>NUCLEOTIDE SEQUENCE [LARGE SCALE GENOMIC DNA]</scope>
</reference>
<dbReference type="AlphaFoldDB" id="A0A1F7YEK4"/>
<dbReference type="EMBL" id="MGGI01000020">
    <property type="protein sequence ID" value="OGM25774.1"/>
    <property type="molecule type" value="Genomic_DNA"/>
</dbReference>